<sequence length="211" mass="24416">MHTMKSDMNKLIQESSHHAEFKAIMEDYAVWGKFTDGETIPSALKTKFHRFDFPGKSNEDLQKVVGLQGVPVGDFPTMGTMVAVSGPQSVQALLGLIGKIVKDKGFVDPDMDPFGHYLFWILRMVFAFFHHQPNALRRRREDDEHNIDDDRVPIIEFNFEEIGNNNFKRFNALQRVFRARFDESEFSGSPWHLIYHGILLPLNRKNSERGY</sequence>
<dbReference type="EMBL" id="LR902814">
    <property type="protein sequence ID" value="CAD7251125.1"/>
    <property type="molecule type" value="Genomic_DNA"/>
</dbReference>
<dbReference type="Proteomes" id="UP000677054">
    <property type="component" value="Unassembled WGS sequence"/>
</dbReference>
<name>A0A7R9ABM9_9CRUS</name>
<accession>A0A7R9ABM9</accession>
<evidence type="ECO:0000313" key="2">
    <source>
        <dbReference type="Proteomes" id="UP000677054"/>
    </source>
</evidence>
<gene>
    <name evidence="1" type="ORF">DSTB1V02_LOCUS10892</name>
</gene>
<protein>
    <submittedName>
        <fullName evidence="1">Uncharacterized protein</fullName>
    </submittedName>
</protein>
<organism evidence="1">
    <name type="scientific">Darwinula stevensoni</name>
    <dbReference type="NCBI Taxonomy" id="69355"/>
    <lineage>
        <taxon>Eukaryota</taxon>
        <taxon>Metazoa</taxon>
        <taxon>Ecdysozoa</taxon>
        <taxon>Arthropoda</taxon>
        <taxon>Crustacea</taxon>
        <taxon>Oligostraca</taxon>
        <taxon>Ostracoda</taxon>
        <taxon>Podocopa</taxon>
        <taxon>Podocopida</taxon>
        <taxon>Darwinulocopina</taxon>
        <taxon>Darwinuloidea</taxon>
        <taxon>Darwinulidae</taxon>
        <taxon>Darwinula</taxon>
    </lineage>
</organism>
<dbReference type="AlphaFoldDB" id="A0A7R9ABM9"/>
<reference evidence="1" key="1">
    <citation type="submission" date="2020-11" db="EMBL/GenBank/DDBJ databases">
        <authorList>
            <person name="Tran Van P."/>
        </authorList>
    </citation>
    <scope>NUCLEOTIDE SEQUENCE</scope>
</reference>
<proteinExistence type="predicted"/>
<evidence type="ECO:0000313" key="1">
    <source>
        <dbReference type="EMBL" id="CAD7251125.1"/>
    </source>
</evidence>
<dbReference type="EMBL" id="CAJPEV010003297">
    <property type="protein sequence ID" value="CAG0899450.1"/>
    <property type="molecule type" value="Genomic_DNA"/>
</dbReference>
<keyword evidence="2" id="KW-1185">Reference proteome</keyword>